<evidence type="ECO:0000256" key="4">
    <source>
        <dbReference type="ARBA" id="ARBA00023242"/>
    </source>
</evidence>
<keyword evidence="7" id="KW-1185">Reference proteome</keyword>
<dbReference type="GO" id="GO:0003682">
    <property type="term" value="F:chromatin binding"/>
    <property type="evidence" value="ECO:0007669"/>
    <property type="project" value="TreeGrafter"/>
</dbReference>
<dbReference type="PANTHER" id="PTHR35678">
    <property type="entry name" value="PROTEIN STPG4"/>
    <property type="match status" value="1"/>
</dbReference>
<keyword evidence="3" id="KW-0963">Cytoplasm</keyword>
<feature type="region of interest" description="Disordered" evidence="5">
    <location>
        <begin position="193"/>
        <end position="214"/>
    </location>
</feature>
<dbReference type="GO" id="GO:0044727">
    <property type="term" value="P:epigenetic programing of male pronucleus"/>
    <property type="evidence" value="ECO:0007669"/>
    <property type="project" value="TreeGrafter"/>
</dbReference>
<dbReference type="InterPro" id="IPR010736">
    <property type="entry name" value="SHIPPO-rpt"/>
</dbReference>
<dbReference type="GO" id="GO:0005737">
    <property type="term" value="C:cytoplasm"/>
    <property type="evidence" value="ECO:0007669"/>
    <property type="project" value="UniProtKB-SubCell"/>
</dbReference>
<dbReference type="GO" id="GO:0001940">
    <property type="term" value="C:male pronucleus"/>
    <property type="evidence" value="ECO:0007669"/>
    <property type="project" value="TreeGrafter"/>
</dbReference>
<accession>A0A9Q0ENA0</accession>
<evidence type="ECO:0000256" key="2">
    <source>
        <dbReference type="ARBA" id="ARBA00004496"/>
    </source>
</evidence>
<evidence type="ECO:0000313" key="7">
    <source>
        <dbReference type="Proteomes" id="UP001148018"/>
    </source>
</evidence>
<evidence type="ECO:0000313" key="6">
    <source>
        <dbReference type="EMBL" id="KAJ3609001.1"/>
    </source>
</evidence>
<reference evidence="6" key="1">
    <citation type="submission" date="2022-07" db="EMBL/GenBank/DDBJ databases">
        <title>Chromosome-level genome of Muraenolepis orangiensis.</title>
        <authorList>
            <person name="Kim J."/>
        </authorList>
    </citation>
    <scope>NUCLEOTIDE SEQUENCE</scope>
    <source>
        <strain evidence="6">KU_S4_2022</strain>
        <tissue evidence="6">Muscle</tissue>
    </source>
</reference>
<organism evidence="6 7">
    <name type="scientific">Muraenolepis orangiensis</name>
    <name type="common">Patagonian moray cod</name>
    <dbReference type="NCBI Taxonomy" id="630683"/>
    <lineage>
        <taxon>Eukaryota</taxon>
        <taxon>Metazoa</taxon>
        <taxon>Chordata</taxon>
        <taxon>Craniata</taxon>
        <taxon>Vertebrata</taxon>
        <taxon>Euteleostomi</taxon>
        <taxon>Actinopterygii</taxon>
        <taxon>Neopterygii</taxon>
        <taxon>Teleostei</taxon>
        <taxon>Neoteleostei</taxon>
        <taxon>Acanthomorphata</taxon>
        <taxon>Zeiogadaria</taxon>
        <taxon>Gadariae</taxon>
        <taxon>Gadiformes</taxon>
        <taxon>Muraenolepidoidei</taxon>
        <taxon>Muraenolepididae</taxon>
        <taxon>Muraenolepis</taxon>
    </lineage>
</organism>
<proteinExistence type="predicted"/>
<evidence type="ECO:0000256" key="3">
    <source>
        <dbReference type="ARBA" id="ARBA00022490"/>
    </source>
</evidence>
<dbReference type="GO" id="GO:0001939">
    <property type="term" value="C:female pronucleus"/>
    <property type="evidence" value="ECO:0007669"/>
    <property type="project" value="TreeGrafter"/>
</dbReference>
<name>A0A9Q0ENA0_9TELE</name>
<dbReference type="EMBL" id="JANIIK010000039">
    <property type="protein sequence ID" value="KAJ3609001.1"/>
    <property type="molecule type" value="Genomic_DNA"/>
</dbReference>
<comment type="caution">
    <text evidence="6">The sequence shown here is derived from an EMBL/GenBank/DDBJ whole genome shotgun (WGS) entry which is preliminary data.</text>
</comment>
<gene>
    <name evidence="6" type="ORF">NHX12_023529</name>
</gene>
<sequence length="315" mass="34267">MGKICTGITDVCKVSGYTSSIPTKYQTVVICNEEKKGFSSQSKRFSFLESPKENPGPATYCSFSSAETFSPSFSKKGTTNPQRCTPGPDTYNLQSSPVHHHSFGRGPSRAFRAPVAVPPQEPKFNTPGPNQYDVRCSAVSTDQRFPPKGSSAFLSKTERCRLAESPNLPSPCHYQVHGTMIQGPPKVPLSPFRSKSSRFPAPVDHRVPGPGAYDPYLTPDPVRRLAPPRRHFLVIASPALPLPPGPTPPGPGQYDIVDYRGPAGHPLSSAAFVSGTQRSHWGSRTGQGGPGPGYYDPQKMSRQSFLYNPRIWNPV</sequence>
<keyword evidence="4" id="KW-0539">Nucleus</keyword>
<comment type="subcellular location">
    <subcellularLocation>
        <location evidence="2">Cytoplasm</location>
    </subcellularLocation>
    <subcellularLocation>
        <location evidence="1">Nucleus</location>
    </subcellularLocation>
</comment>
<dbReference type="OrthoDB" id="186871at2759"/>
<evidence type="ECO:0000256" key="1">
    <source>
        <dbReference type="ARBA" id="ARBA00004123"/>
    </source>
</evidence>
<evidence type="ECO:0000256" key="5">
    <source>
        <dbReference type="SAM" id="MobiDB-lite"/>
    </source>
</evidence>
<dbReference type="Pfam" id="PF07004">
    <property type="entry name" value="SHIPPO-rpt"/>
    <property type="match status" value="5"/>
</dbReference>
<dbReference type="GO" id="GO:0042585">
    <property type="term" value="C:germinal vesicle"/>
    <property type="evidence" value="ECO:0007669"/>
    <property type="project" value="TreeGrafter"/>
</dbReference>
<dbReference type="PANTHER" id="PTHR35678:SF1">
    <property type="entry name" value="PROTEIN STPG4"/>
    <property type="match status" value="1"/>
</dbReference>
<dbReference type="Proteomes" id="UP001148018">
    <property type="component" value="Unassembled WGS sequence"/>
</dbReference>
<protein>
    <recommendedName>
        <fullName evidence="8">O(6)-methylguanine-induced apoptosis 2</fullName>
    </recommendedName>
</protein>
<dbReference type="AlphaFoldDB" id="A0A9Q0ENA0"/>
<dbReference type="GO" id="GO:0042393">
    <property type="term" value="F:histone binding"/>
    <property type="evidence" value="ECO:0007669"/>
    <property type="project" value="TreeGrafter"/>
</dbReference>
<evidence type="ECO:0008006" key="8">
    <source>
        <dbReference type="Google" id="ProtNLM"/>
    </source>
</evidence>